<reference evidence="4 5" key="1">
    <citation type="submission" date="2024-10" db="EMBL/GenBank/DDBJ databases">
        <title>Draft genome assembly of a novel steroid transforming actinomycete isolated from African clawed frog Xenopus laevis.</title>
        <authorList>
            <person name="Bragin E."/>
            <person name="Kollerov V."/>
            <person name="Donova M.V."/>
        </authorList>
    </citation>
    <scope>NUCLEOTIDE SEQUENCE [LARGE SCALE GENOMIC DNA]</scope>
    <source>
        <strain evidence="4 5">MTOC-St3</strain>
    </source>
</reference>
<dbReference type="RefSeq" id="WP_324609770.1">
    <property type="nucleotide sequence ID" value="NZ_JBEXQV010000008.1"/>
</dbReference>
<feature type="active site" description="Proton acceptor" evidence="2">
    <location>
        <position position="432"/>
    </location>
</feature>
<proteinExistence type="inferred from homology"/>
<comment type="caution">
    <text evidence="4">The sequence shown here is derived from an EMBL/GenBank/DDBJ whole genome shotgun (WGS) entry which is preliminary data.</text>
</comment>
<dbReference type="CDD" id="cd00475">
    <property type="entry name" value="Cis_IPPS"/>
    <property type="match status" value="1"/>
</dbReference>
<feature type="binding site" evidence="2">
    <location>
        <position position="389"/>
    </location>
    <ligand>
        <name>substrate</name>
    </ligand>
</feature>
<feature type="binding site" evidence="2">
    <location>
        <position position="435"/>
    </location>
    <ligand>
        <name>substrate</name>
    </ligand>
</feature>
<dbReference type="PANTHER" id="PTHR10291:SF0">
    <property type="entry name" value="DEHYDRODOLICHYL DIPHOSPHATE SYNTHASE 2"/>
    <property type="match status" value="1"/>
</dbReference>
<dbReference type="EMBL" id="JBIENY010000411">
    <property type="protein sequence ID" value="MFG6299289.1"/>
    <property type="molecule type" value="Genomic_DNA"/>
</dbReference>
<feature type="binding site" evidence="2">
    <location>
        <begin position="556"/>
        <end position="558"/>
    </location>
    <ligand>
        <name>substrate</name>
    </ligand>
</feature>
<comment type="similarity">
    <text evidence="2">Belongs to the UPP synthase family.</text>
</comment>
<keyword evidence="1 2" id="KW-0808">Transferase</keyword>
<gene>
    <name evidence="4" type="primary">uppS</name>
    <name evidence="4" type="ORF">ACGU38_28505</name>
</gene>
<feature type="region of interest" description="Disordered" evidence="3">
    <location>
        <begin position="336"/>
        <end position="372"/>
    </location>
</feature>
<accession>A0ABW7EB56</accession>
<dbReference type="PANTHER" id="PTHR10291">
    <property type="entry name" value="DEHYDRODOLICHYL DIPHOSPHATE SYNTHASE FAMILY MEMBER"/>
    <property type="match status" value="1"/>
</dbReference>
<dbReference type="Gene3D" id="3.40.1180.10">
    <property type="entry name" value="Decaprenyl diphosphate synthase-like"/>
    <property type="match status" value="1"/>
</dbReference>
<keyword evidence="2" id="KW-0460">Magnesium</keyword>
<dbReference type="EC" id="2.5.1.-" evidence="2"/>
<feature type="region of interest" description="Disordered" evidence="3">
    <location>
        <begin position="595"/>
        <end position="630"/>
    </location>
</feature>
<comment type="subunit">
    <text evidence="2">Homodimer.</text>
</comment>
<evidence type="ECO:0000313" key="4">
    <source>
        <dbReference type="EMBL" id="MFG6299289.1"/>
    </source>
</evidence>
<organism evidence="4 5">
    <name type="scientific">Streptomyces rochei</name>
    <name type="common">Streptomyces parvullus</name>
    <dbReference type="NCBI Taxonomy" id="1928"/>
    <lineage>
        <taxon>Bacteria</taxon>
        <taxon>Bacillati</taxon>
        <taxon>Actinomycetota</taxon>
        <taxon>Actinomycetes</taxon>
        <taxon>Kitasatosporales</taxon>
        <taxon>Streptomycetaceae</taxon>
        <taxon>Streptomyces</taxon>
        <taxon>Streptomyces rochei group</taxon>
    </lineage>
</organism>
<feature type="binding site" evidence="2">
    <location>
        <position position="569"/>
    </location>
    <ligand>
        <name>Mg(2+)</name>
        <dbReference type="ChEBI" id="CHEBI:18420"/>
    </ligand>
</feature>
<comment type="cofactor">
    <cofactor evidence="2">
        <name>Mg(2+)</name>
        <dbReference type="ChEBI" id="CHEBI:18420"/>
    </cofactor>
    <text evidence="2">Binds 2 magnesium ions per subunit.</text>
</comment>
<evidence type="ECO:0000256" key="3">
    <source>
        <dbReference type="SAM" id="MobiDB-lite"/>
    </source>
</evidence>
<feature type="binding site" evidence="2">
    <location>
        <position position="384"/>
    </location>
    <ligand>
        <name>Mg(2+)</name>
        <dbReference type="ChEBI" id="CHEBI:18420"/>
    </ligand>
</feature>
<feature type="binding site" evidence="2">
    <location>
        <position position="433"/>
    </location>
    <ligand>
        <name>substrate</name>
    </ligand>
</feature>
<evidence type="ECO:0000256" key="2">
    <source>
        <dbReference type="HAMAP-Rule" id="MF_01139"/>
    </source>
</evidence>
<dbReference type="InterPro" id="IPR001441">
    <property type="entry name" value="UPP_synth-like"/>
</dbReference>
<feature type="active site" evidence="2">
    <location>
        <position position="384"/>
    </location>
</feature>
<evidence type="ECO:0000256" key="1">
    <source>
        <dbReference type="ARBA" id="ARBA00022679"/>
    </source>
</evidence>
<dbReference type="Proteomes" id="UP001605990">
    <property type="component" value="Unassembled WGS sequence"/>
</dbReference>
<feature type="binding site" evidence="2">
    <location>
        <begin position="429"/>
        <end position="431"/>
    </location>
    <ligand>
        <name>substrate</name>
    </ligand>
</feature>
<comment type="function">
    <text evidence="2">Catalyzes the condensation of isopentenyl diphosphate (IPP) with allylic pyrophosphates generating different type of terpenoids.</text>
</comment>
<name>A0ABW7EB56_STRRO</name>
<feature type="binding site" evidence="2">
    <location>
        <position position="401"/>
    </location>
    <ligand>
        <name>substrate</name>
    </ligand>
</feature>
<dbReference type="HAMAP" id="MF_01139">
    <property type="entry name" value="ISPT"/>
    <property type="match status" value="1"/>
</dbReference>
<sequence length="630" mass="70124">MILVFSTSPGPRRSAVPRAGRRTTRSLWEAVGDDPALRAAYRLCRARTKRQDPAEYALIQLVPAVMRPACWALWAAANAIDDLADDHSVDAERRAERVGAWIAALDHDVATGSSTDPVRRALVDTAWRWRLDISGLHGAMAVVRRDSHGQRFADWNSWRAWGRGTLLPWFDQVRDLFDKAGAGMALRLDRQEVYTTFLDGVRLTDILTDLSADLAQGDLLLPGQALDRFPGCEDDLSHRRWSPATAALVTDLTRLARAWVTQPALAHGMHPGPAVVLDTMAGLLRAQLDAVDAAGPALLRTPPRPSVAATARLVVPARARSALAWSLTPVTVPRPREARAPAVPAQSPPARRPVFDRPPPHPSGEQPPRIPADRMPTHVAVIMDGNGRWARHRGLPRHEGHRAGRAAAREMVYGALEIGLRHLTLYTLSTENWKRDGEEIGAILDILREELEDYPFQDLDVRVRWHGRPERLPQDVVDSMRLRERTTRDRTGLTLTTCINYGGRDEITRAAAALARRVRDGELDPDAIREEDLARHLPQPDMPDVDLLWRTGTEQRVSNFLPWHTSYAELYFTPDHWPETDRRHLWQAIDEYTRRQRRHGASADSPVPGTPGTAPPSGTAEDVGTSDVPG</sequence>
<dbReference type="InterPro" id="IPR036424">
    <property type="entry name" value="UPP_synth-like_sf"/>
</dbReference>
<dbReference type="InterPro" id="IPR002060">
    <property type="entry name" value="Squ/phyt_synthse"/>
</dbReference>
<feature type="region of interest" description="Disordered" evidence="3">
    <location>
        <begin position="1"/>
        <end position="20"/>
    </location>
</feature>
<dbReference type="InterPro" id="IPR008949">
    <property type="entry name" value="Isoprenoid_synthase_dom_sf"/>
</dbReference>
<protein>
    <recommendedName>
        <fullName evidence="2">Isoprenyl transferase</fullName>
        <ecNumber evidence="2">2.5.1.-</ecNumber>
    </recommendedName>
</protein>
<feature type="binding site" evidence="2">
    <location>
        <begin position="385"/>
        <end position="388"/>
    </location>
    <ligand>
        <name>substrate</name>
    </ligand>
</feature>
<keyword evidence="2" id="KW-0479">Metal-binding</keyword>
<dbReference type="SUPFAM" id="SSF64005">
    <property type="entry name" value="Undecaprenyl diphosphate synthase"/>
    <property type="match status" value="1"/>
</dbReference>
<feature type="compositionally biased region" description="Low complexity" evidence="3">
    <location>
        <begin position="605"/>
        <end position="620"/>
    </location>
</feature>
<dbReference type="Gene3D" id="1.10.600.10">
    <property type="entry name" value="Farnesyl Diphosphate Synthase"/>
    <property type="match status" value="1"/>
</dbReference>
<dbReference type="SUPFAM" id="SSF48576">
    <property type="entry name" value="Terpenoid synthases"/>
    <property type="match status" value="1"/>
</dbReference>
<dbReference type="NCBIfam" id="TIGR00055">
    <property type="entry name" value="uppS"/>
    <property type="match status" value="1"/>
</dbReference>
<dbReference type="Pfam" id="PF01255">
    <property type="entry name" value="Prenyltransf"/>
    <property type="match status" value="1"/>
</dbReference>
<feature type="binding site" evidence="2">
    <location>
        <position position="550"/>
    </location>
    <ligand>
        <name>substrate</name>
    </ligand>
</feature>
<keyword evidence="5" id="KW-1185">Reference proteome</keyword>
<dbReference type="GO" id="GO:0016740">
    <property type="term" value="F:transferase activity"/>
    <property type="evidence" value="ECO:0007669"/>
    <property type="project" value="UniProtKB-KW"/>
</dbReference>
<evidence type="ECO:0000313" key="5">
    <source>
        <dbReference type="Proteomes" id="UP001605990"/>
    </source>
</evidence>
<feature type="binding site" evidence="2">
    <location>
        <position position="397"/>
    </location>
    <ligand>
        <name>substrate</name>
    </ligand>
</feature>
<dbReference type="Pfam" id="PF00494">
    <property type="entry name" value="SQS_PSY"/>
    <property type="match status" value="1"/>
</dbReference>